<evidence type="ECO:0000313" key="2">
    <source>
        <dbReference type="EMBL" id="GMA31016.1"/>
    </source>
</evidence>
<keyword evidence="3" id="KW-1185">Reference proteome</keyword>
<accession>A0AA37UQ60</accession>
<gene>
    <name evidence="2" type="ORF">GCM10025875_10080</name>
</gene>
<protein>
    <submittedName>
        <fullName evidence="2">Uncharacterized protein</fullName>
    </submittedName>
</protein>
<comment type="caution">
    <text evidence="2">The sequence shown here is derived from an EMBL/GenBank/DDBJ whole genome shotgun (WGS) entry which is preliminary data.</text>
</comment>
<dbReference type="Proteomes" id="UP001157161">
    <property type="component" value="Unassembled WGS sequence"/>
</dbReference>
<dbReference type="EMBL" id="BSUM01000001">
    <property type="protein sequence ID" value="GMA31016.1"/>
    <property type="molecule type" value="Genomic_DNA"/>
</dbReference>
<feature type="compositionally biased region" description="Basic and acidic residues" evidence="1">
    <location>
        <begin position="1"/>
        <end position="13"/>
    </location>
</feature>
<feature type="compositionally biased region" description="Low complexity" evidence="1">
    <location>
        <begin position="18"/>
        <end position="35"/>
    </location>
</feature>
<name>A0AA37UQ60_9MICO</name>
<reference evidence="2" key="1">
    <citation type="journal article" date="2014" name="Int. J. Syst. Evol. Microbiol.">
        <title>Complete genome sequence of Corynebacterium casei LMG S-19264T (=DSM 44701T), isolated from a smear-ripened cheese.</title>
        <authorList>
            <consortium name="US DOE Joint Genome Institute (JGI-PGF)"/>
            <person name="Walter F."/>
            <person name="Albersmeier A."/>
            <person name="Kalinowski J."/>
            <person name="Ruckert C."/>
        </authorList>
    </citation>
    <scope>NUCLEOTIDE SEQUENCE</scope>
    <source>
        <strain evidence="2">NBRC 112290</strain>
    </source>
</reference>
<proteinExistence type="predicted"/>
<reference evidence="2" key="2">
    <citation type="submission" date="2023-02" db="EMBL/GenBank/DDBJ databases">
        <authorList>
            <person name="Sun Q."/>
            <person name="Mori K."/>
        </authorList>
    </citation>
    <scope>NUCLEOTIDE SEQUENCE</scope>
    <source>
        <strain evidence="2">NBRC 112290</strain>
    </source>
</reference>
<sequence length="104" mass="10265">MERTRDLQRDHARLRGGSAASAASTSCDPAATTCPAPLTLAGQAPARSIAASTSSGSPPSRAVMPDGFAAAACAIARARAETRATAELASNSPATLAAANSPTE</sequence>
<feature type="region of interest" description="Disordered" evidence="1">
    <location>
        <begin position="1"/>
        <end position="35"/>
    </location>
</feature>
<evidence type="ECO:0000313" key="3">
    <source>
        <dbReference type="Proteomes" id="UP001157161"/>
    </source>
</evidence>
<dbReference type="PROSITE" id="PS51257">
    <property type="entry name" value="PROKAR_LIPOPROTEIN"/>
    <property type="match status" value="1"/>
</dbReference>
<dbReference type="AlphaFoldDB" id="A0AA37UQ60"/>
<feature type="region of interest" description="Disordered" evidence="1">
    <location>
        <begin position="44"/>
        <end position="63"/>
    </location>
</feature>
<organism evidence="2 3">
    <name type="scientific">Litorihabitans aurantiacus</name>
    <dbReference type="NCBI Taxonomy" id="1930061"/>
    <lineage>
        <taxon>Bacteria</taxon>
        <taxon>Bacillati</taxon>
        <taxon>Actinomycetota</taxon>
        <taxon>Actinomycetes</taxon>
        <taxon>Micrococcales</taxon>
        <taxon>Beutenbergiaceae</taxon>
        <taxon>Litorihabitans</taxon>
    </lineage>
</organism>
<evidence type="ECO:0000256" key="1">
    <source>
        <dbReference type="SAM" id="MobiDB-lite"/>
    </source>
</evidence>